<reference evidence="2" key="1">
    <citation type="submission" date="2021-05" db="EMBL/GenBank/DDBJ databases">
        <authorList>
            <person name="Alioto T."/>
            <person name="Alioto T."/>
            <person name="Gomez Garrido J."/>
        </authorList>
    </citation>
    <scope>NUCLEOTIDE SEQUENCE</scope>
</reference>
<dbReference type="EMBL" id="HBUE01211409">
    <property type="protein sequence ID" value="CAG6534610.1"/>
    <property type="molecule type" value="Transcribed_RNA"/>
</dbReference>
<name>A0A8D8B3X2_CULPI</name>
<feature type="region of interest" description="Disordered" evidence="1">
    <location>
        <begin position="1"/>
        <end position="24"/>
    </location>
</feature>
<proteinExistence type="predicted"/>
<evidence type="ECO:0000256" key="1">
    <source>
        <dbReference type="SAM" id="MobiDB-lite"/>
    </source>
</evidence>
<accession>A0A8D8B3X2</accession>
<organism evidence="2">
    <name type="scientific">Culex pipiens</name>
    <name type="common">House mosquito</name>
    <dbReference type="NCBI Taxonomy" id="7175"/>
    <lineage>
        <taxon>Eukaryota</taxon>
        <taxon>Metazoa</taxon>
        <taxon>Ecdysozoa</taxon>
        <taxon>Arthropoda</taxon>
        <taxon>Hexapoda</taxon>
        <taxon>Insecta</taxon>
        <taxon>Pterygota</taxon>
        <taxon>Neoptera</taxon>
        <taxon>Endopterygota</taxon>
        <taxon>Diptera</taxon>
        <taxon>Nematocera</taxon>
        <taxon>Culicoidea</taxon>
        <taxon>Culicidae</taxon>
        <taxon>Culicinae</taxon>
        <taxon>Culicini</taxon>
        <taxon>Culex</taxon>
        <taxon>Culex</taxon>
    </lineage>
</organism>
<evidence type="ECO:0000313" key="2">
    <source>
        <dbReference type="EMBL" id="CAG6467209.1"/>
    </source>
</evidence>
<dbReference type="EMBL" id="HBUE01317845">
    <property type="protein sequence ID" value="CAG6586558.1"/>
    <property type="molecule type" value="Transcribed_RNA"/>
</dbReference>
<dbReference type="AlphaFoldDB" id="A0A8D8B3X2"/>
<sequence length="113" mass="12225">MSQTDGPLTQIARDDGAVEAGQRGHPLQVDNLALRSAFRAESVAEGAPVVGLVLVRLRLGWIEWGQEGAFPEEDGQKEAAKVGVFLPQGHDDGGDREGARRVVRDEQVRLVLE</sequence>
<dbReference type="EMBL" id="HBUE01057701">
    <property type="protein sequence ID" value="CAG6467209.1"/>
    <property type="molecule type" value="Transcribed_RNA"/>
</dbReference>
<protein>
    <submittedName>
        <fullName evidence="2">(northern house mosquito) hypothetical protein</fullName>
    </submittedName>
</protein>